<dbReference type="PROSITE" id="PS50011">
    <property type="entry name" value="PROTEIN_KINASE_DOM"/>
    <property type="match status" value="1"/>
</dbReference>
<keyword evidence="9" id="KW-0479">Metal-binding</keyword>
<dbReference type="Gene3D" id="3.30.200.20">
    <property type="entry name" value="Phosphorylase Kinase, domain 1"/>
    <property type="match status" value="1"/>
</dbReference>
<dbReference type="InterPro" id="IPR009091">
    <property type="entry name" value="RCC1/BLIP-II"/>
</dbReference>
<reference evidence="19" key="1">
    <citation type="journal article" date="2023" name="G3 (Bethesda)">
        <title>A reference genome for the long-term kleptoplast-retaining sea slug Elysia crispata morphotype clarki.</title>
        <authorList>
            <person name="Eastman K.E."/>
            <person name="Pendleton A.L."/>
            <person name="Shaikh M.A."/>
            <person name="Suttiyut T."/>
            <person name="Ogas R."/>
            <person name="Tomko P."/>
            <person name="Gavelis G."/>
            <person name="Widhalm J.R."/>
            <person name="Wisecaver J.H."/>
        </authorList>
    </citation>
    <scope>NUCLEOTIDE SEQUENCE</scope>
    <source>
        <strain evidence="19">ECLA1</strain>
    </source>
</reference>
<keyword evidence="10" id="KW-0677">Repeat</keyword>
<dbReference type="SUPFAM" id="SSF56112">
    <property type="entry name" value="Protein kinase-like (PK-like)"/>
    <property type="match status" value="1"/>
</dbReference>
<dbReference type="PANTHER" id="PTHR44535">
    <property type="entry name" value="PROTEIN CBG16200"/>
    <property type="match status" value="1"/>
</dbReference>
<dbReference type="EMBL" id="JAWDGP010000593">
    <property type="protein sequence ID" value="KAK3799092.1"/>
    <property type="molecule type" value="Genomic_DNA"/>
</dbReference>
<dbReference type="PROSITE" id="PS00108">
    <property type="entry name" value="PROTEIN_KINASE_ST"/>
    <property type="match status" value="1"/>
</dbReference>
<evidence type="ECO:0000256" key="2">
    <source>
        <dbReference type="ARBA" id="ARBA00004496"/>
    </source>
</evidence>
<dbReference type="InterPro" id="IPR000408">
    <property type="entry name" value="Reg_chr_condens"/>
</dbReference>
<dbReference type="GO" id="GO:0005524">
    <property type="term" value="F:ATP binding"/>
    <property type="evidence" value="ECO:0007669"/>
    <property type="project" value="UniProtKB-KW"/>
</dbReference>
<keyword evidence="7" id="KW-0597">Phosphoprotein</keyword>
<dbReference type="PROSITE" id="PS50012">
    <property type="entry name" value="RCC1_3"/>
    <property type="match status" value="6"/>
</dbReference>
<evidence type="ECO:0000313" key="20">
    <source>
        <dbReference type="Proteomes" id="UP001283361"/>
    </source>
</evidence>
<keyword evidence="11" id="KW-0547">Nucleotide-binding</keyword>
<evidence type="ECO:0000256" key="14">
    <source>
        <dbReference type="ARBA" id="ARBA00022842"/>
    </source>
</evidence>
<feature type="repeat" description="RCC1" evidence="15">
    <location>
        <begin position="461"/>
        <end position="512"/>
    </location>
</feature>
<evidence type="ECO:0000313" key="19">
    <source>
        <dbReference type="EMBL" id="KAK3799092.1"/>
    </source>
</evidence>
<dbReference type="SUPFAM" id="SSF50985">
    <property type="entry name" value="RCC1/BLIP-II"/>
    <property type="match status" value="1"/>
</dbReference>
<organism evidence="19 20">
    <name type="scientific">Elysia crispata</name>
    <name type="common">lettuce slug</name>
    <dbReference type="NCBI Taxonomy" id="231223"/>
    <lineage>
        <taxon>Eukaryota</taxon>
        <taxon>Metazoa</taxon>
        <taxon>Spiralia</taxon>
        <taxon>Lophotrochozoa</taxon>
        <taxon>Mollusca</taxon>
        <taxon>Gastropoda</taxon>
        <taxon>Heterobranchia</taxon>
        <taxon>Euthyneura</taxon>
        <taxon>Panpulmonata</taxon>
        <taxon>Sacoglossa</taxon>
        <taxon>Placobranchoidea</taxon>
        <taxon>Plakobranchidae</taxon>
        <taxon>Elysia</taxon>
    </lineage>
</organism>
<dbReference type="GO" id="GO:0005737">
    <property type="term" value="C:cytoplasm"/>
    <property type="evidence" value="ECO:0007669"/>
    <property type="project" value="UniProtKB-SubCell"/>
</dbReference>
<keyword evidence="20" id="KW-1185">Reference proteome</keyword>
<feature type="repeat" description="RCC1" evidence="15">
    <location>
        <begin position="351"/>
        <end position="407"/>
    </location>
</feature>
<dbReference type="InterPro" id="IPR008271">
    <property type="entry name" value="Ser/Thr_kinase_AS"/>
</dbReference>
<dbReference type="InterPro" id="IPR011009">
    <property type="entry name" value="Kinase-like_dom_sf"/>
</dbReference>
<evidence type="ECO:0000256" key="13">
    <source>
        <dbReference type="ARBA" id="ARBA00022840"/>
    </source>
</evidence>
<keyword evidence="6" id="KW-0723">Serine/threonine-protein kinase</keyword>
<comment type="caution">
    <text evidence="19">The sequence shown here is derived from an EMBL/GenBank/DDBJ whole genome shotgun (WGS) entry which is preliminary data.</text>
</comment>
<comment type="subcellular location">
    <subcellularLocation>
        <location evidence="2">Cytoplasm</location>
    </subcellularLocation>
</comment>
<evidence type="ECO:0000256" key="4">
    <source>
        <dbReference type="ARBA" id="ARBA00012513"/>
    </source>
</evidence>
<dbReference type="GO" id="GO:0046872">
    <property type="term" value="F:metal ion binding"/>
    <property type="evidence" value="ECO:0007669"/>
    <property type="project" value="UniProtKB-KW"/>
</dbReference>
<dbReference type="AlphaFoldDB" id="A0AAE1B5Q1"/>
<sequence>MADNVEETPCSSPASYTFVRVLGSGAFGEAVLYQKTEDNSLVVWKEVNLTKLNEKQRRDSQGEIDILSLFSHANIISYYNHFVDDDTLFIEMEYANGGSMYEKIAGSTKLWPEKDVVWYLYQMTSALDYIHQYGIIHRDIKTLNIFLTKVGLIKLGDFGISKILESKNQMAETLVGTPYYMSPEIMMGEKYNFKSDVWALGCVLYEMLTLTKTFQATNPLKLALDIVKSSHTAINKSYSDDMRSLVDLMLRKKPEERPSTEEMLALPLISASSTQMEQKVYELNGVTRRARLSTASTGQVVVSVVTSKMCEMYQWGGGKITPQKLEIFTREKSPIQVAVGHCHFAAITFEKELYTWANPQGGSNMSGQLGHGDTAAYKAPKRVDTLLGVPIQQVACGEDFTLCVSDEGALYAFGSDYYGCLGSSDDEEEVLSPLLVDFFTDHPVQLVTCGHSHVVALTKYGDVYTWGCGEFGKLGLGSEDDYNTPQKIDIPGRQQVKHVCAGSETSFLLCSSGRLLACGSNQFNKLGFNSETSGLRKRKARTFDIPCRNTFSTVKPLSRYTITQVAAGETHSGIIDSSGHLYMFGSNKYGQLGLGDFKIRCGVSRVGGVLAGQRVEQLACGDGFTVAATNENQIYSWGNGESGRLGGTFSDQGTGPNKACTALPRPIFGSMHDVSSVSCRHWNSLIIAEKVLNQKTLKTRASCPKHMQRVQVNKKVSPLYQMSEPSLDPPQLASGESLPASTDHDNFKLPDVVGGIIGVKDNAIVDDGQEEEGTPDVFTPGGLNVGVGNDLGESSIPPWLEQELNEAEVIPMPTPSSAELNRDSPGLMAVLPPQHSLQQSPPALPLTFPKVPVPCQQGKAPDLKLHIPSYESETIAFLTERVAQLEDENMKLKSEVDNQASVIEDLQQKLKMLSTQKCIL</sequence>
<evidence type="ECO:0000256" key="16">
    <source>
        <dbReference type="SAM" id="Coils"/>
    </source>
</evidence>
<dbReference type="SMART" id="SM00220">
    <property type="entry name" value="S_TKc"/>
    <property type="match status" value="1"/>
</dbReference>
<dbReference type="Pfam" id="PF25390">
    <property type="entry name" value="WD40_RLD"/>
    <property type="match status" value="1"/>
</dbReference>
<keyword evidence="14" id="KW-0460">Magnesium</keyword>
<evidence type="ECO:0000256" key="10">
    <source>
        <dbReference type="ARBA" id="ARBA00022737"/>
    </source>
</evidence>
<feature type="repeat" description="RCC1" evidence="15">
    <location>
        <begin position="632"/>
        <end position="690"/>
    </location>
</feature>
<evidence type="ECO:0000256" key="12">
    <source>
        <dbReference type="ARBA" id="ARBA00022777"/>
    </source>
</evidence>
<dbReference type="Proteomes" id="UP001283361">
    <property type="component" value="Unassembled WGS sequence"/>
</dbReference>
<feature type="region of interest" description="Disordered" evidence="17">
    <location>
        <begin position="721"/>
        <end position="746"/>
    </location>
</feature>
<evidence type="ECO:0000256" key="8">
    <source>
        <dbReference type="ARBA" id="ARBA00022679"/>
    </source>
</evidence>
<keyword evidence="13" id="KW-0067">ATP-binding</keyword>
<proteinExistence type="inferred from homology"/>
<dbReference type="Gene3D" id="2.130.10.30">
    <property type="entry name" value="Regulator of chromosome condensation 1/beta-lactamase-inhibitor protein II"/>
    <property type="match status" value="2"/>
</dbReference>
<dbReference type="EC" id="2.7.11.1" evidence="4"/>
<evidence type="ECO:0000256" key="5">
    <source>
        <dbReference type="ARBA" id="ARBA00022490"/>
    </source>
</evidence>
<evidence type="ECO:0000256" key="1">
    <source>
        <dbReference type="ARBA" id="ARBA00001946"/>
    </source>
</evidence>
<feature type="domain" description="Protein kinase" evidence="18">
    <location>
        <begin position="16"/>
        <end position="269"/>
    </location>
</feature>
<evidence type="ECO:0000259" key="18">
    <source>
        <dbReference type="PROSITE" id="PS50011"/>
    </source>
</evidence>
<dbReference type="FunFam" id="3.30.200.20:FF:000097">
    <property type="entry name" value="Probable serine/threonine-protein kinase nek1"/>
    <property type="match status" value="1"/>
</dbReference>
<feature type="repeat" description="RCC1" evidence="15">
    <location>
        <begin position="513"/>
        <end position="578"/>
    </location>
</feature>
<dbReference type="PANTHER" id="PTHR44535:SF1">
    <property type="entry name" value="SERINE_THREONINE-PROTEIN KINASE NEK9"/>
    <property type="match status" value="1"/>
</dbReference>
<dbReference type="Gene3D" id="1.10.510.10">
    <property type="entry name" value="Transferase(Phosphotransferase) domain 1"/>
    <property type="match status" value="1"/>
</dbReference>
<dbReference type="InterPro" id="IPR051997">
    <property type="entry name" value="STK_NEK"/>
</dbReference>
<dbReference type="InterPro" id="IPR058923">
    <property type="entry name" value="RCC1-like_dom"/>
</dbReference>
<keyword evidence="5" id="KW-0963">Cytoplasm</keyword>
<comment type="similarity">
    <text evidence="3">Belongs to the protein kinase superfamily. NEK Ser/Thr protein kinase family. NIMA subfamily.</text>
</comment>
<evidence type="ECO:0000256" key="15">
    <source>
        <dbReference type="PROSITE-ProRule" id="PRU00235"/>
    </source>
</evidence>
<keyword evidence="12" id="KW-0418">Kinase</keyword>
<feature type="repeat" description="RCC1" evidence="15">
    <location>
        <begin position="408"/>
        <end position="460"/>
    </location>
</feature>
<dbReference type="PRINTS" id="PR00633">
    <property type="entry name" value="RCCNDNSATION"/>
</dbReference>
<dbReference type="InterPro" id="IPR000719">
    <property type="entry name" value="Prot_kinase_dom"/>
</dbReference>
<evidence type="ECO:0000256" key="9">
    <source>
        <dbReference type="ARBA" id="ARBA00022723"/>
    </source>
</evidence>
<dbReference type="GO" id="GO:0004674">
    <property type="term" value="F:protein serine/threonine kinase activity"/>
    <property type="evidence" value="ECO:0007669"/>
    <property type="project" value="UniProtKB-KW"/>
</dbReference>
<keyword evidence="8" id="KW-0808">Transferase</keyword>
<comment type="cofactor">
    <cofactor evidence="1">
        <name>Mg(2+)</name>
        <dbReference type="ChEBI" id="CHEBI:18420"/>
    </cofactor>
</comment>
<keyword evidence="16" id="KW-0175">Coiled coil</keyword>
<evidence type="ECO:0000256" key="3">
    <source>
        <dbReference type="ARBA" id="ARBA00010886"/>
    </source>
</evidence>
<feature type="repeat" description="RCC1" evidence="15">
    <location>
        <begin position="579"/>
        <end position="631"/>
    </location>
</feature>
<evidence type="ECO:0000256" key="6">
    <source>
        <dbReference type="ARBA" id="ARBA00022527"/>
    </source>
</evidence>
<gene>
    <name evidence="19" type="ORF">RRG08_051371</name>
</gene>
<evidence type="ECO:0000256" key="7">
    <source>
        <dbReference type="ARBA" id="ARBA00022553"/>
    </source>
</evidence>
<accession>A0AAE1B5Q1</accession>
<protein>
    <recommendedName>
        <fullName evidence="4">non-specific serine/threonine protein kinase</fullName>
        <ecNumber evidence="4">2.7.11.1</ecNumber>
    </recommendedName>
</protein>
<evidence type="ECO:0000256" key="11">
    <source>
        <dbReference type="ARBA" id="ARBA00022741"/>
    </source>
</evidence>
<name>A0AAE1B5Q1_9GAST</name>
<evidence type="ECO:0000256" key="17">
    <source>
        <dbReference type="SAM" id="MobiDB-lite"/>
    </source>
</evidence>
<dbReference type="Pfam" id="PF00069">
    <property type="entry name" value="Pkinase"/>
    <property type="match status" value="1"/>
</dbReference>
<feature type="coiled-coil region" evidence="16">
    <location>
        <begin position="875"/>
        <end position="916"/>
    </location>
</feature>